<proteinExistence type="predicted"/>
<dbReference type="AlphaFoldDB" id="G9QLB7"/>
<organism evidence="1 2">
    <name type="scientific">Bacillus smithii 7_3_47FAA</name>
    <dbReference type="NCBI Taxonomy" id="665952"/>
    <lineage>
        <taxon>Bacteria</taxon>
        <taxon>Bacillati</taxon>
        <taxon>Bacillota</taxon>
        <taxon>Bacilli</taxon>
        <taxon>Bacillales</taxon>
        <taxon>Bacillaceae</taxon>
        <taxon>Bacillus</taxon>
    </lineage>
</organism>
<evidence type="ECO:0000313" key="2">
    <source>
        <dbReference type="Proteomes" id="UP000011747"/>
    </source>
</evidence>
<dbReference type="PATRIC" id="fig|665952.3.peg.1837"/>
<dbReference type="EMBL" id="ACWF01000098">
    <property type="protein sequence ID" value="EHL78033.1"/>
    <property type="molecule type" value="Genomic_DNA"/>
</dbReference>
<sequence>MVVLTRKQRMRHFPSFNPMNHLTLTKVIFLNELSITLSITESWIKKCCRNNILMCRKSIVDSFKEKQNDVRKIIGIIDEINKNSGDIVRA</sequence>
<dbReference type="Proteomes" id="UP000011747">
    <property type="component" value="Unassembled WGS sequence"/>
</dbReference>
<protein>
    <submittedName>
        <fullName evidence="1">Uncharacterized protein</fullName>
    </submittedName>
</protein>
<accession>G9QLB7</accession>
<evidence type="ECO:0000313" key="1">
    <source>
        <dbReference type="EMBL" id="EHL78033.1"/>
    </source>
</evidence>
<name>G9QLB7_9BACI</name>
<reference evidence="1 2" key="1">
    <citation type="submission" date="2011-09" db="EMBL/GenBank/DDBJ databases">
        <title>The Genome Sequence of Bacillus smithii 7_3_47FAA.</title>
        <authorList>
            <consortium name="The Broad Institute Genome Sequencing Platform"/>
            <person name="Earl A."/>
            <person name="Ward D."/>
            <person name="Feldgarden M."/>
            <person name="Gevers D."/>
            <person name="Daigneault M."/>
            <person name="Strauss J."/>
            <person name="Allen-Vercoe E."/>
            <person name="Young S.K."/>
            <person name="Zeng Q."/>
            <person name="Gargeya S."/>
            <person name="Fitzgerald M."/>
            <person name="Haas B."/>
            <person name="Abouelleil A."/>
            <person name="Alvarado L."/>
            <person name="Arachchi H.M."/>
            <person name="Berlin A."/>
            <person name="Brown A."/>
            <person name="Chapman S.B."/>
            <person name="Chen Z."/>
            <person name="Dunbar C."/>
            <person name="Freedman E."/>
            <person name="Gearin G."/>
            <person name="Goldberg J."/>
            <person name="Griggs A."/>
            <person name="Gujja S."/>
            <person name="Heiman D."/>
            <person name="Howarth C."/>
            <person name="Larson L."/>
            <person name="Lui A."/>
            <person name="MacDonald P.J.P."/>
            <person name="Montmayeur A."/>
            <person name="Murphy C."/>
            <person name="Neiman D."/>
            <person name="Pearson M."/>
            <person name="Priest M."/>
            <person name="Roberts A."/>
            <person name="Saif S."/>
            <person name="Shea T."/>
            <person name="Shenoy N."/>
            <person name="Sisk P."/>
            <person name="Stolte C."/>
            <person name="Sykes S."/>
            <person name="Wortman J."/>
            <person name="Nusbaum C."/>
            <person name="Birren B."/>
        </authorList>
    </citation>
    <scope>NUCLEOTIDE SEQUENCE [LARGE SCALE GENOMIC DNA]</scope>
    <source>
        <strain evidence="1 2">7_3_47FAA</strain>
    </source>
</reference>
<dbReference type="HOGENOM" id="CLU_2434779_0_0_9"/>
<gene>
    <name evidence="1" type="ORF">HMPREF1015_02927</name>
</gene>
<keyword evidence="2" id="KW-1185">Reference proteome</keyword>
<comment type="caution">
    <text evidence="1">The sequence shown here is derived from an EMBL/GenBank/DDBJ whole genome shotgun (WGS) entry which is preliminary data.</text>
</comment>